<dbReference type="EMBL" id="DVIU01000063">
    <property type="protein sequence ID" value="HIS35584.1"/>
    <property type="molecule type" value="Genomic_DNA"/>
</dbReference>
<reference evidence="1" key="1">
    <citation type="submission" date="2020-10" db="EMBL/GenBank/DDBJ databases">
        <authorList>
            <person name="Gilroy R."/>
        </authorList>
    </citation>
    <scope>NUCLEOTIDE SEQUENCE</scope>
    <source>
        <strain evidence="1">6276</strain>
    </source>
</reference>
<organism evidence="1 2">
    <name type="scientific">Candidatus Scatousia excrementigallinarum</name>
    <dbReference type="NCBI Taxonomy" id="2840935"/>
    <lineage>
        <taxon>Bacteria</taxon>
        <taxon>Candidatus Scatousia</taxon>
    </lineage>
</organism>
<evidence type="ECO:0000313" key="1">
    <source>
        <dbReference type="EMBL" id="HIS35584.1"/>
    </source>
</evidence>
<reference evidence="1" key="2">
    <citation type="journal article" date="2021" name="PeerJ">
        <title>Extensive microbial diversity within the chicken gut microbiome revealed by metagenomics and culture.</title>
        <authorList>
            <person name="Gilroy R."/>
            <person name="Ravi A."/>
            <person name="Getino M."/>
            <person name="Pursley I."/>
            <person name="Horton D.L."/>
            <person name="Alikhan N.F."/>
            <person name="Baker D."/>
            <person name="Gharbi K."/>
            <person name="Hall N."/>
            <person name="Watson M."/>
            <person name="Adriaenssens E.M."/>
            <person name="Foster-Nyarko E."/>
            <person name="Jarju S."/>
            <person name="Secka A."/>
            <person name="Antonio M."/>
            <person name="Oren A."/>
            <person name="Chaudhuri R.R."/>
            <person name="La Ragione R."/>
            <person name="Hildebrand F."/>
            <person name="Pallen M.J."/>
        </authorList>
    </citation>
    <scope>NUCLEOTIDE SEQUENCE</scope>
    <source>
        <strain evidence="1">6276</strain>
    </source>
</reference>
<evidence type="ECO:0000313" key="2">
    <source>
        <dbReference type="Proteomes" id="UP000823928"/>
    </source>
</evidence>
<name>A0A9D1JMJ4_9BACT</name>
<sequence length="58" mass="6553">MAKLLTLTNTVSDTYKNTAKALNEVNLSNKFIVRKTLVELMKQSFFHGSNKFGNNFIA</sequence>
<gene>
    <name evidence="1" type="ORF">IAC10_03005</name>
</gene>
<accession>A0A9D1JMJ4</accession>
<protein>
    <submittedName>
        <fullName evidence="1">Uncharacterized protein</fullName>
    </submittedName>
</protein>
<proteinExistence type="predicted"/>
<dbReference type="AlphaFoldDB" id="A0A9D1JMJ4"/>
<dbReference type="Proteomes" id="UP000823928">
    <property type="component" value="Unassembled WGS sequence"/>
</dbReference>
<comment type="caution">
    <text evidence="1">The sequence shown here is derived from an EMBL/GenBank/DDBJ whole genome shotgun (WGS) entry which is preliminary data.</text>
</comment>